<proteinExistence type="predicted"/>
<reference evidence="2" key="1">
    <citation type="submission" date="2018-11" db="EMBL/GenBank/DDBJ databases">
        <authorList>
            <consortium name="Pathogen Informatics"/>
        </authorList>
    </citation>
    <scope>NUCLEOTIDE SEQUENCE</scope>
</reference>
<dbReference type="EMBL" id="CAAALY010024542">
    <property type="protein sequence ID" value="VEL15417.1"/>
    <property type="molecule type" value="Genomic_DNA"/>
</dbReference>
<evidence type="ECO:0000313" key="2">
    <source>
        <dbReference type="EMBL" id="VEL15417.1"/>
    </source>
</evidence>
<gene>
    <name evidence="2" type="ORF">PXEA_LOCUS8857</name>
</gene>
<keyword evidence="3" id="KW-1185">Reference proteome</keyword>
<dbReference type="AlphaFoldDB" id="A0A3S5FCY0"/>
<evidence type="ECO:0000313" key="3">
    <source>
        <dbReference type="Proteomes" id="UP000784294"/>
    </source>
</evidence>
<feature type="region of interest" description="Disordered" evidence="1">
    <location>
        <begin position="212"/>
        <end position="233"/>
    </location>
</feature>
<feature type="non-terminal residue" evidence="2">
    <location>
        <position position="1"/>
    </location>
</feature>
<protein>
    <submittedName>
        <fullName evidence="2">Uncharacterized protein</fullName>
    </submittedName>
</protein>
<name>A0A3S5FCY0_9PLAT</name>
<feature type="compositionally biased region" description="Polar residues" evidence="1">
    <location>
        <begin position="212"/>
        <end position="226"/>
    </location>
</feature>
<accession>A0A3S5FCY0</accession>
<comment type="caution">
    <text evidence="2">The sequence shown here is derived from an EMBL/GenBank/DDBJ whole genome shotgun (WGS) entry which is preliminary data.</text>
</comment>
<sequence>LELGPLTPGLYDNLVPSKPTVIRARVAATRSGHPSPRIPVPDLARLPFLPGLSRGIHSGSTLPQTSSQLNFGEPVLFSSALATSVVPISLEQNSKPVCSLGLLSANRGLRNALDCINSSPSPSLSSSSSSYSTSLHTYPTAFVSSSSSTSMLPITSGTITSCHTSLLHSSPSTNGNTMMSSENSDFESIGHSDVNVLGTLSRTNATRLNQSGMTHRLPTSSRSRQNAFVRPVR</sequence>
<organism evidence="2 3">
    <name type="scientific">Protopolystoma xenopodis</name>
    <dbReference type="NCBI Taxonomy" id="117903"/>
    <lineage>
        <taxon>Eukaryota</taxon>
        <taxon>Metazoa</taxon>
        <taxon>Spiralia</taxon>
        <taxon>Lophotrochozoa</taxon>
        <taxon>Platyhelminthes</taxon>
        <taxon>Monogenea</taxon>
        <taxon>Polyopisthocotylea</taxon>
        <taxon>Polystomatidea</taxon>
        <taxon>Polystomatidae</taxon>
        <taxon>Protopolystoma</taxon>
    </lineage>
</organism>
<dbReference type="Proteomes" id="UP000784294">
    <property type="component" value="Unassembled WGS sequence"/>
</dbReference>
<evidence type="ECO:0000256" key="1">
    <source>
        <dbReference type="SAM" id="MobiDB-lite"/>
    </source>
</evidence>